<name>A0A238YV10_9RHOB</name>
<accession>A0A238YV10</accession>
<dbReference type="Proteomes" id="UP000292859">
    <property type="component" value="Unassembled WGS sequence"/>
</dbReference>
<dbReference type="PANTHER" id="PTHR46268:SF15">
    <property type="entry name" value="UNIVERSAL STRESS PROTEIN HP_0031"/>
    <property type="match status" value="1"/>
</dbReference>
<dbReference type="PANTHER" id="PTHR46268">
    <property type="entry name" value="STRESS RESPONSE PROTEIN NHAX"/>
    <property type="match status" value="1"/>
</dbReference>
<dbReference type="Proteomes" id="UP000198409">
    <property type="component" value="Unassembled WGS sequence"/>
</dbReference>
<sequence>MTNKILALVDGSAYSESVCHHTAWIAGRLNATVEVMHVLGRREGAATKQDLSGSLKLGARSALLEELATADEQRARLAQAKGRAILEDAKTILEANGTGPVVARLRKGDILDAVQEIEPDLRAIVIGKRGEGADFAAGHLGSNLERIVRASKVPVFVASRAFRPIGKVLVAFDGSASARRAIERMAQSAVFENLEITVLYVDNGHGPIGARMDEAIIALKAAGLAATARVVRGEPDELLQSIVASEGFDLLVMGAYGHSRIRSLIIGSTTTAMVQAVKIPVLLYR</sequence>
<dbReference type="SUPFAM" id="SSF52402">
    <property type="entry name" value="Adenine nucleotide alpha hydrolases-like"/>
    <property type="match status" value="2"/>
</dbReference>
<proteinExistence type="inferred from homology"/>
<dbReference type="PRINTS" id="PR01438">
    <property type="entry name" value="UNVRSLSTRESS"/>
</dbReference>
<dbReference type="Gene3D" id="3.40.50.12370">
    <property type="match status" value="1"/>
</dbReference>
<dbReference type="OrthoDB" id="9804721at2"/>
<dbReference type="AlphaFoldDB" id="A0A238YV10"/>
<dbReference type="RefSeq" id="WP_089389440.1">
    <property type="nucleotide sequence ID" value="NZ_FZNM01000027.1"/>
</dbReference>
<feature type="domain" description="UspA" evidence="2">
    <location>
        <begin position="1"/>
        <end position="157"/>
    </location>
</feature>
<evidence type="ECO:0000313" key="6">
    <source>
        <dbReference type="Proteomes" id="UP000292859"/>
    </source>
</evidence>
<keyword evidence="6" id="KW-1185">Reference proteome</keyword>
<reference evidence="4 6" key="3">
    <citation type="submission" date="2019-02" db="EMBL/GenBank/DDBJ databases">
        <authorList>
            <person name="Zhang G."/>
        </authorList>
    </citation>
    <scope>NUCLEOTIDE SEQUENCE [LARGE SCALE GENOMIC DNA]</scope>
    <source>
        <strain evidence="4 6">CMB17</strain>
    </source>
</reference>
<evidence type="ECO:0000313" key="3">
    <source>
        <dbReference type="EMBL" id="SNR74474.1"/>
    </source>
</evidence>
<evidence type="ECO:0000259" key="2">
    <source>
        <dbReference type="Pfam" id="PF00582"/>
    </source>
</evidence>
<dbReference type="InterPro" id="IPR006016">
    <property type="entry name" value="UspA"/>
</dbReference>
<reference evidence="3" key="2">
    <citation type="submission" date="2017-06" db="EMBL/GenBank/DDBJ databases">
        <authorList>
            <person name="Kim H.J."/>
            <person name="Triplett B.A."/>
        </authorList>
    </citation>
    <scope>NUCLEOTIDE SEQUENCE [LARGE SCALE GENOMIC DNA]</scope>
    <source>
        <strain evidence="3">DSM 26170</strain>
    </source>
</reference>
<dbReference type="InterPro" id="IPR006015">
    <property type="entry name" value="Universal_stress_UspA"/>
</dbReference>
<evidence type="ECO:0000313" key="4">
    <source>
        <dbReference type="EMBL" id="TBN45891.1"/>
    </source>
</evidence>
<dbReference type="Pfam" id="PF00582">
    <property type="entry name" value="Usp"/>
    <property type="match status" value="2"/>
</dbReference>
<evidence type="ECO:0000313" key="5">
    <source>
        <dbReference type="Proteomes" id="UP000198409"/>
    </source>
</evidence>
<dbReference type="CDD" id="cd00293">
    <property type="entry name" value="USP-like"/>
    <property type="match status" value="2"/>
</dbReference>
<reference evidence="5" key="1">
    <citation type="submission" date="2017-06" db="EMBL/GenBank/DDBJ databases">
        <authorList>
            <person name="Varghese N."/>
            <person name="Submissions S."/>
        </authorList>
    </citation>
    <scope>NUCLEOTIDE SEQUENCE [LARGE SCALE GENOMIC DNA]</scope>
    <source>
        <strain evidence="5">DSM 26170</strain>
    </source>
</reference>
<gene>
    <name evidence="4" type="ORF">EYF88_17235</name>
    <name evidence="3" type="ORF">SAMN06265378_1275</name>
</gene>
<protein>
    <submittedName>
        <fullName evidence="3 4">Universal stress protein</fullName>
    </submittedName>
</protein>
<dbReference type="EMBL" id="FZNM01000027">
    <property type="protein sequence ID" value="SNR74474.1"/>
    <property type="molecule type" value="Genomic_DNA"/>
</dbReference>
<evidence type="ECO:0000256" key="1">
    <source>
        <dbReference type="ARBA" id="ARBA00008791"/>
    </source>
</evidence>
<dbReference type="EMBL" id="SIRL01000024">
    <property type="protein sequence ID" value="TBN45891.1"/>
    <property type="molecule type" value="Genomic_DNA"/>
</dbReference>
<feature type="domain" description="UspA" evidence="2">
    <location>
        <begin position="218"/>
        <end position="285"/>
    </location>
</feature>
<organism evidence="3 5">
    <name type="scientific">Paracoccus sediminis</name>
    <dbReference type="NCBI Taxonomy" id="1214787"/>
    <lineage>
        <taxon>Bacteria</taxon>
        <taxon>Pseudomonadati</taxon>
        <taxon>Pseudomonadota</taxon>
        <taxon>Alphaproteobacteria</taxon>
        <taxon>Rhodobacterales</taxon>
        <taxon>Paracoccaceae</taxon>
        <taxon>Paracoccus</taxon>
    </lineage>
</organism>
<comment type="similarity">
    <text evidence="1">Belongs to the universal stress protein A family.</text>
</comment>